<dbReference type="Proteomes" id="UP001364890">
    <property type="component" value="Unassembled WGS sequence"/>
</dbReference>
<dbReference type="InterPro" id="IPR023105">
    <property type="entry name" value="YkvR-like_sf"/>
</dbReference>
<protein>
    <submittedName>
        <fullName evidence="1">DUF3219 family protein</fullName>
    </submittedName>
</protein>
<dbReference type="RefSeq" id="WP_336496712.1">
    <property type="nucleotide sequence ID" value="NZ_JBAWSY010000002.1"/>
</dbReference>
<name>A0ABU8F2D2_9BACI</name>
<dbReference type="SUPFAM" id="SSF159173">
    <property type="entry name" value="YkvR-like"/>
    <property type="match status" value="1"/>
</dbReference>
<dbReference type="Gene3D" id="2.40.30.80">
    <property type="entry name" value="YkvR-like"/>
    <property type="match status" value="1"/>
</dbReference>
<dbReference type="EMBL" id="JBAWSY010000002">
    <property type="protein sequence ID" value="MEI4769170.1"/>
    <property type="molecule type" value="Genomic_DNA"/>
</dbReference>
<accession>A0ABU8F2D2</accession>
<keyword evidence="2" id="KW-1185">Reference proteome</keyword>
<comment type="caution">
    <text evidence="1">The sequence shown here is derived from an EMBL/GenBank/DDBJ whole genome shotgun (WGS) entry which is preliminary data.</text>
</comment>
<organism evidence="1 2">
    <name type="scientific">Psychrobacillus mangrovi</name>
    <dbReference type="NCBI Taxonomy" id="3117745"/>
    <lineage>
        <taxon>Bacteria</taxon>
        <taxon>Bacillati</taxon>
        <taxon>Bacillota</taxon>
        <taxon>Bacilli</taxon>
        <taxon>Bacillales</taxon>
        <taxon>Bacillaceae</taxon>
        <taxon>Psychrobacillus</taxon>
    </lineage>
</organism>
<reference evidence="1 2" key="1">
    <citation type="submission" date="2024-01" db="EMBL/GenBank/DDBJ databases">
        <title>Seven novel Bacillus-like species.</title>
        <authorList>
            <person name="Liu G."/>
        </authorList>
    </citation>
    <scope>NUCLEOTIDE SEQUENCE [LARGE SCALE GENOMIC DNA]</scope>
    <source>
        <strain evidence="1 2">FJAT-51614</strain>
    </source>
</reference>
<proteinExistence type="predicted"/>
<evidence type="ECO:0000313" key="1">
    <source>
        <dbReference type="EMBL" id="MEI4769170.1"/>
    </source>
</evidence>
<sequence>MGVNNIMLDDACIKVNSYEEEIVNGLQQISIVFNVTSEEYHDIAVLLYKGTFHVKVPERDLSFTGTINKYSTSITNLYEKGQVGEYKLSLIEE</sequence>
<dbReference type="InterPro" id="IPR021596">
    <property type="entry name" value="DUF3219"/>
</dbReference>
<gene>
    <name evidence="1" type="ORF">WAX74_05770</name>
</gene>
<dbReference type="Pfam" id="PF11514">
    <property type="entry name" value="DUF3219"/>
    <property type="match status" value="1"/>
</dbReference>
<evidence type="ECO:0000313" key="2">
    <source>
        <dbReference type="Proteomes" id="UP001364890"/>
    </source>
</evidence>